<dbReference type="InterPro" id="IPR016181">
    <property type="entry name" value="Acyl_CoA_acyltransferase"/>
</dbReference>
<dbReference type="CDD" id="cd04301">
    <property type="entry name" value="NAT_SF"/>
    <property type="match status" value="1"/>
</dbReference>
<dbReference type="EMBL" id="JBHMDO010000033">
    <property type="protein sequence ID" value="MFB9328375.1"/>
    <property type="molecule type" value="Genomic_DNA"/>
</dbReference>
<gene>
    <name evidence="2" type="ORF">ACFFSY_20790</name>
</gene>
<dbReference type="Pfam" id="PF13508">
    <property type="entry name" value="Acetyltransf_7"/>
    <property type="match status" value="1"/>
</dbReference>
<reference evidence="2 3" key="1">
    <citation type="submission" date="2024-09" db="EMBL/GenBank/DDBJ databases">
        <authorList>
            <person name="Sun Q."/>
            <person name="Mori K."/>
        </authorList>
    </citation>
    <scope>NUCLEOTIDE SEQUENCE [LARGE SCALE GENOMIC DNA]</scope>
    <source>
        <strain evidence="2 3">TISTR 2452</strain>
    </source>
</reference>
<dbReference type="Gene3D" id="3.40.630.30">
    <property type="match status" value="1"/>
</dbReference>
<sequence length="88" mass="9967">MEGWESFVRESHRRTGTGARLLAAFELSASGKGCTLISLMTGNPANIRYYEKLGYARDDSRLGDPEAEPVYRYYAEKKHAVFLFKTLT</sequence>
<dbReference type="Proteomes" id="UP001589747">
    <property type="component" value="Unassembled WGS sequence"/>
</dbReference>
<keyword evidence="2" id="KW-0012">Acyltransferase</keyword>
<evidence type="ECO:0000313" key="3">
    <source>
        <dbReference type="Proteomes" id="UP001589747"/>
    </source>
</evidence>
<dbReference type="SUPFAM" id="SSF55729">
    <property type="entry name" value="Acyl-CoA N-acyltransferases (Nat)"/>
    <property type="match status" value="1"/>
</dbReference>
<dbReference type="PROSITE" id="PS51186">
    <property type="entry name" value="GNAT"/>
    <property type="match status" value="1"/>
</dbReference>
<keyword evidence="3" id="KW-1185">Reference proteome</keyword>
<organism evidence="2 3">
    <name type="scientific">Paenibacillus aurantiacus</name>
    <dbReference type="NCBI Taxonomy" id="1936118"/>
    <lineage>
        <taxon>Bacteria</taxon>
        <taxon>Bacillati</taxon>
        <taxon>Bacillota</taxon>
        <taxon>Bacilli</taxon>
        <taxon>Bacillales</taxon>
        <taxon>Paenibacillaceae</taxon>
        <taxon>Paenibacillus</taxon>
    </lineage>
</organism>
<comment type="caution">
    <text evidence="2">The sequence shown here is derived from an EMBL/GenBank/DDBJ whole genome shotgun (WGS) entry which is preliminary data.</text>
</comment>
<proteinExistence type="predicted"/>
<feature type="domain" description="N-acetyltransferase" evidence="1">
    <location>
        <begin position="1"/>
        <end position="88"/>
    </location>
</feature>
<dbReference type="GO" id="GO:0016746">
    <property type="term" value="F:acyltransferase activity"/>
    <property type="evidence" value="ECO:0007669"/>
    <property type="project" value="UniProtKB-KW"/>
</dbReference>
<protein>
    <submittedName>
        <fullName evidence="2">GNAT family N-acetyltransferase</fullName>
        <ecNumber evidence="2">2.3.1.-</ecNumber>
    </submittedName>
</protein>
<dbReference type="RefSeq" id="WP_377497861.1">
    <property type="nucleotide sequence ID" value="NZ_JBHMDO010000033.1"/>
</dbReference>
<evidence type="ECO:0000259" key="1">
    <source>
        <dbReference type="PROSITE" id="PS51186"/>
    </source>
</evidence>
<name>A0ABV5KT21_9BACL</name>
<accession>A0ABV5KT21</accession>
<keyword evidence="2" id="KW-0808">Transferase</keyword>
<evidence type="ECO:0000313" key="2">
    <source>
        <dbReference type="EMBL" id="MFB9328375.1"/>
    </source>
</evidence>
<dbReference type="EC" id="2.3.1.-" evidence="2"/>
<dbReference type="InterPro" id="IPR000182">
    <property type="entry name" value="GNAT_dom"/>
</dbReference>